<gene>
    <name evidence="1" type="primary">orf03936</name>
    <name evidence="1" type="ORF">Q903MT_gene3913</name>
</gene>
<evidence type="ECO:0000313" key="1">
    <source>
        <dbReference type="EMBL" id="QHR89891.1"/>
    </source>
</evidence>
<protein>
    <submittedName>
        <fullName evidence="1">Uncharacterized protein</fullName>
    </submittedName>
</protein>
<organism evidence="1">
    <name type="scientific">Picea sitchensis</name>
    <name type="common">Sitka spruce</name>
    <name type="synonym">Pinus sitchensis</name>
    <dbReference type="NCBI Taxonomy" id="3332"/>
    <lineage>
        <taxon>Eukaryota</taxon>
        <taxon>Viridiplantae</taxon>
        <taxon>Streptophyta</taxon>
        <taxon>Embryophyta</taxon>
        <taxon>Tracheophyta</taxon>
        <taxon>Spermatophyta</taxon>
        <taxon>Pinopsida</taxon>
        <taxon>Pinidae</taxon>
        <taxon>Conifers I</taxon>
        <taxon>Pinales</taxon>
        <taxon>Pinaceae</taxon>
        <taxon>Picea</taxon>
    </lineage>
</organism>
<name>A0A6B9XU54_PICSI</name>
<dbReference type="AlphaFoldDB" id="A0A6B9XU54"/>
<dbReference type="EMBL" id="MK697699">
    <property type="protein sequence ID" value="QHR89891.1"/>
    <property type="molecule type" value="Genomic_DNA"/>
</dbReference>
<keyword evidence="1" id="KW-0496">Mitochondrion</keyword>
<geneLocation type="mitochondrion" evidence="1"/>
<proteinExistence type="predicted"/>
<reference evidence="1" key="1">
    <citation type="submission" date="2019-03" db="EMBL/GenBank/DDBJ databases">
        <title>Largest Complete Mitochondrial Genome of a Gymnosperm, Sitka Spruce (Picea sitchensis), Indicates Complex Physical Structure.</title>
        <authorList>
            <person name="Jackman S.D."/>
            <person name="Coombe L."/>
            <person name="Warren R."/>
            <person name="Kirk H."/>
            <person name="Trinh E."/>
            <person name="McLeod T."/>
            <person name="Pleasance S."/>
            <person name="Pandoh P."/>
            <person name="Zhao Y."/>
            <person name="Coope R."/>
            <person name="Bousquet J."/>
            <person name="Bohlmann J.C."/>
            <person name="Jones S.J.M."/>
            <person name="Birol I."/>
        </authorList>
    </citation>
    <scope>NUCLEOTIDE SEQUENCE</scope>
    <source>
        <strain evidence="1">Q903</strain>
    </source>
</reference>
<sequence length="48" mass="5859">MHRLAQDLVIQQCCQLLLLRGIRGFRILWMSWLKYKLSVRMLREIELS</sequence>
<accession>A0A6B9XU54</accession>